<keyword evidence="3" id="KW-1185">Reference proteome</keyword>
<gene>
    <name evidence="2" type="ORF">Nepgr_014877</name>
</gene>
<dbReference type="AlphaFoldDB" id="A0AAD3XQS3"/>
<dbReference type="Pfam" id="PF04031">
    <property type="entry name" value="Las1"/>
    <property type="match status" value="1"/>
</dbReference>
<protein>
    <submittedName>
        <fullName evidence="2">Uncharacterized protein</fullName>
    </submittedName>
</protein>
<proteinExistence type="predicted"/>
<dbReference type="PANTHER" id="PTHR15002">
    <property type="entry name" value="RIBOSOMAL BIOGENESIS PROTEIN LAS1L"/>
    <property type="match status" value="1"/>
</dbReference>
<evidence type="ECO:0000313" key="3">
    <source>
        <dbReference type="Proteomes" id="UP001279734"/>
    </source>
</evidence>
<evidence type="ECO:0000256" key="1">
    <source>
        <dbReference type="SAM" id="MobiDB-lite"/>
    </source>
</evidence>
<organism evidence="2 3">
    <name type="scientific">Nepenthes gracilis</name>
    <name type="common">Slender pitcher plant</name>
    <dbReference type="NCBI Taxonomy" id="150966"/>
    <lineage>
        <taxon>Eukaryota</taxon>
        <taxon>Viridiplantae</taxon>
        <taxon>Streptophyta</taxon>
        <taxon>Embryophyta</taxon>
        <taxon>Tracheophyta</taxon>
        <taxon>Spermatophyta</taxon>
        <taxon>Magnoliopsida</taxon>
        <taxon>eudicotyledons</taxon>
        <taxon>Gunneridae</taxon>
        <taxon>Pentapetalae</taxon>
        <taxon>Caryophyllales</taxon>
        <taxon>Nepenthaceae</taxon>
        <taxon>Nepenthes</taxon>
    </lineage>
</organism>
<feature type="region of interest" description="Disordered" evidence="1">
    <location>
        <begin position="548"/>
        <end position="584"/>
    </location>
</feature>
<dbReference type="GO" id="GO:0000460">
    <property type="term" value="P:maturation of 5.8S rRNA"/>
    <property type="evidence" value="ECO:0007669"/>
    <property type="project" value="TreeGrafter"/>
</dbReference>
<dbReference type="GO" id="GO:0030687">
    <property type="term" value="C:preribosome, large subunit precursor"/>
    <property type="evidence" value="ECO:0007669"/>
    <property type="project" value="TreeGrafter"/>
</dbReference>
<dbReference type="GO" id="GO:0090730">
    <property type="term" value="C:Las1 complex"/>
    <property type="evidence" value="ECO:0007669"/>
    <property type="project" value="InterPro"/>
</dbReference>
<dbReference type="EMBL" id="BSYO01000012">
    <property type="protein sequence ID" value="GMH13036.1"/>
    <property type="molecule type" value="Genomic_DNA"/>
</dbReference>
<dbReference type="InterPro" id="IPR007174">
    <property type="entry name" value="Las1"/>
</dbReference>
<dbReference type="PANTHER" id="PTHR15002:SF0">
    <property type="entry name" value="RIBOSOMAL BIOGENESIS PROTEIN LAS1L"/>
    <property type="match status" value="1"/>
</dbReference>
<accession>A0AAD3XQS3</accession>
<sequence>MESVLGFKETSTIDEKSHGYKLVPWMNWDEWDFVRVSLFSSSSDAVAFALRRISAWRSRGCLPVVIEVTASIVEIQQKDPHFSAKSNNEGSESEEMLAMLYNMAIMRLVNGVIEKTRKRTAVSIAEAADALKIPRMLIDIRHEGSHRDLPSLRLLRLASIKALSWLKSYYWDPQMEAIPFQGGKSANIKKEIRSSLSELASSLKMQQSAKLISSQGKRKRGKHCEQYYGRSKILSLMATKVQSSKYMGSRKQINRTLRNLVRLYSFFSSEVVSVLLGFVLNTSKSSEIMELSNRSLVYLSLDAMQNRFDVWKPVIAMFSKKEPELILQLLNSVVDIIDSRKAIKNNVGKEHLSLSQYDDEVHYIEVLSSLFSWLVEILKELTPFHCQCQADETGTSSAMPKAALGEVVRRCLLATEPGNNQLFRSSFLLAQMIGNNSLIEKLNKLSELFSSSPDIGNFSAVCPDNFMHQVNHIHQAAEKLKRIKLHQMQSASSLETQAASNFEITNRWTVAGFWNPCPIGMLPCAVGSSGRLPVLNYCDGDNKAPSSINKRESSLNTIDEEENWESGNGGGKRRASCDLDGEPSNDSVVENMREYAEKCEPEDVDTALLDESMKGWLMMHGVWRRVDEKELQDIQSAIRILI</sequence>
<reference evidence="2" key="1">
    <citation type="submission" date="2023-05" db="EMBL/GenBank/DDBJ databases">
        <title>Nepenthes gracilis genome sequencing.</title>
        <authorList>
            <person name="Fukushima K."/>
        </authorList>
    </citation>
    <scope>NUCLEOTIDE SEQUENCE</scope>
    <source>
        <strain evidence="2">SING2019-196</strain>
    </source>
</reference>
<evidence type="ECO:0000313" key="2">
    <source>
        <dbReference type="EMBL" id="GMH13036.1"/>
    </source>
</evidence>
<dbReference type="Proteomes" id="UP001279734">
    <property type="component" value="Unassembled WGS sequence"/>
</dbReference>
<dbReference type="GO" id="GO:0000470">
    <property type="term" value="P:maturation of LSU-rRNA"/>
    <property type="evidence" value="ECO:0007669"/>
    <property type="project" value="TreeGrafter"/>
</dbReference>
<dbReference type="GO" id="GO:0004519">
    <property type="term" value="F:endonuclease activity"/>
    <property type="evidence" value="ECO:0007669"/>
    <property type="project" value="InterPro"/>
</dbReference>
<comment type="caution">
    <text evidence="2">The sequence shown here is derived from an EMBL/GenBank/DDBJ whole genome shotgun (WGS) entry which is preliminary data.</text>
</comment>
<name>A0AAD3XQS3_NEPGR</name>